<dbReference type="Gene3D" id="3.40.50.10630">
    <property type="entry name" value="Uracil-DNA glycosylase-like"/>
    <property type="match status" value="1"/>
</dbReference>
<dbReference type="InterPro" id="IPR036511">
    <property type="entry name" value="TGT-like_sf"/>
</dbReference>
<feature type="compositionally biased region" description="Basic and acidic residues" evidence="4">
    <location>
        <begin position="74"/>
        <end position="86"/>
    </location>
</feature>
<comment type="caution">
    <text evidence="6">The sequence shown here is derived from an EMBL/GenBank/DDBJ whole genome shotgun (WGS) entry which is preliminary data.</text>
</comment>
<evidence type="ECO:0000313" key="6">
    <source>
        <dbReference type="EMBL" id="MCX2818754.1"/>
    </source>
</evidence>
<keyword evidence="7" id="KW-1185">Reference proteome</keyword>
<evidence type="ECO:0000313" key="7">
    <source>
        <dbReference type="Proteomes" id="UP001149411"/>
    </source>
</evidence>
<proteinExistence type="inferred from homology"/>
<dbReference type="SUPFAM" id="SSF88697">
    <property type="entry name" value="PUA domain-like"/>
    <property type="match status" value="1"/>
</dbReference>
<dbReference type="GO" id="GO:0002948">
    <property type="term" value="F:archaeosine synthase activity"/>
    <property type="evidence" value="ECO:0007669"/>
    <property type="project" value="UniProtKB-EC"/>
</dbReference>
<dbReference type="InterPro" id="IPR040777">
    <property type="entry name" value="DUF5591"/>
</dbReference>
<dbReference type="InterPro" id="IPR029402">
    <property type="entry name" value="TGT_C2"/>
</dbReference>
<dbReference type="EMBL" id="RKLV01000004">
    <property type="protein sequence ID" value="MCX2818754.1"/>
    <property type="molecule type" value="Genomic_DNA"/>
</dbReference>
<evidence type="ECO:0000256" key="3">
    <source>
        <dbReference type="ARBA" id="ARBA00022694"/>
    </source>
</evidence>
<accession>A0A9Q4C5F6</accession>
<dbReference type="SUPFAM" id="SSF51713">
    <property type="entry name" value="tRNA-guanine transglycosylase"/>
    <property type="match status" value="1"/>
</dbReference>
<organism evidence="6 7">
    <name type="scientific">Halorutilus salinus</name>
    <dbReference type="NCBI Taxonomy" id="2487751"/>
    <lineage>
        <taxon>Archaea</taxon>
        <taxon>Methanobacteriati</taxon>
        <taxon>Methanobacteriota</taxon>
        <taxon>Stenosarchaea group</taxon>
        <taxon>Halobacteria</taxon>
        <taxon>Halorutilales</taxon>
        <taxon>Halorutilaceae</taxon>
        <taxon>Halorutilus</taxon>
    </lineage>
</organism>
<keyword evidence="3" id="KW-0819">tRNA processing</keyword>
<dbReference type="InterPro" id="IPR036974">
    <property type="entry name" value="PUA_sf"/>
</dbReference>
<dbReference type="SUPFAM" id="SSF52141">
    <property type="entry name" value="Uracil-DNA glycosylase-like"/>
    <property type="match status" value="1"/>
</dbReference>
<feature type="region of interest" description="Disordered" evidence="4">
    <location>
        <begin position="43"/>
        <end position="86"/>
    </location>
</feature>
<dbReference type="GO" id="GO:0008483">
    <property type="term" value="F:transaminase activity"/>
    <property type="evidence" value="ECO:0007669"/>
    <property type="project" value="UniProtKB-KW"/>
</dbReference>
<dbReference type="NCBIfam" id="TIGR00451">
    <property type="entry name" value="unchar_dom_2"/>
    <property type="match status" value="1"/>
</dbReference>
<dbReference type="RefSeq" id="WP_266086595.1">
    <property type="nucleotide sequence ID" value="NZ_RKLV01000004.1"/>
</dbReference>
<dbReference type="Pfam" id="PF14810">
    <property type="entry name" value="TGT_C2"/>
    <property type="match status" value="1"/>
</dbReference>
<feature type="region of interest" description="Disordered" evidence="4">
    <location>
        <begin position="558"/>
        <end position="579"/>
    </location>
</feature>
<protein>
    <submittedName>
        <fullName evidence="6">Archaeosine synthase subunit alpha</fullName>
        <ecNumber evidence="6">2.6.1.97</ecNumber>
    </submittedName>
</protein>
<evidence type="ECO:0000259" key="5">
    <source>
        <dbReference type="SMART" id="SM00359"/>
    </source>
</evidence>
<dbReference type="InterPro" id="IPR004521">
    <property type="entry name" value="Uncharacterised_CHP00451"/>
</dbReference>
<dbReference type="GO" id="GO:0003723">
    <property type="term" value="F:RNA binding"/>
    <property type="evidence" value="ECO:0007669"/>
    <property type="project" value="InterPro"/>
</dbReference>
<evidence type="ECO:0000256" key="1">
    <source>
        <dbReference type="ARBA" id="ARBA00005030"/>
    </source>
</evidence>
<name>A0A9Q4C5F6_9EURY</name>
<keyword evidence="6" id="KW-0808">Transferase</keyword>
<comment type="pathway">
    <text evidence="1">tRNA modification; archaeosine-tRNA biosynthesis.</text>
</comment>
<dbReference type="InterPro" id="IPR050076">
    <property type="entry name" value="ArchSynthase1/Queuine_TRR"/>
</dbReference>
<dbReference type="Gene3D" id="3.10.450.90">
    <property type="entry name" value="ArcTGT, C2 domain"/>
    <property type="match status" value="1"/>
</dbReference>
<feature type="domain" description="PUA" evidence="5">
    <location>
        <begin position="511"/>
        <end position="578"/>
    </location>
</feature>
<dbReference type="CDD" id="cd21149">
    <property type="entry name" value="PUA_archaeosine_TGT"/>
    <property type="match status" value="1"/>
</dbReference>
<dbReference type="SMART" id="SM00359">
    <property type="entry name" value="PUA"/>
    <property type="match status" value="1"/>
</dbReference>
<dbReference type="InterPro" id="IPR036895">
    <property type="entry name" value="Uracil-DNA_glycosylase-like_sf"/>
</dbReference>
<dbReference type="InterPro" id="IPR015947">
    <property type="entry name" value="PUA-like_sf"/>
</dbReference>
<dbReference type="PANTHER" id="PTHR46499">
    <property type="entry name" value="QUEUINE TRNA-RIBOSYLTRANSFERASE"/>
    <property type="match status" value="1"/>
</dbReference>
<dbReference type="SUPFAM" id="SSF88802">
    <property type="entry name" value="Pre-PUA domain"/>
    <property type="match status" value="1"/>
</dbReference>
<dbReference type="EC" id="2.6.1.97" evidence="6"/>
<sequence>MTRYFEVVDRDGTARLGELRLDEPRTTPALVGDVLEDYGSLWSDERDAPTEGDASKVTVLPHRAAPPGTPSEVVDEKQPSPSERDFPTAAVVSAEKPEPSGHDVYVLTGVRGGSSRDIVDAVKRARGTLEPDSALFLPASATPRNVATLAYLGFDVFDEDHAVVSGKGGTYMTRELEVGTEELGELPCACNVCAGASPDELGRDEIARHNVNALRAELANVRDRIRNGRLRDYVEGQMRASRWQVEAVRLLDGTEYTERRAPVARRTDTATNSAESLDRAEIRRFARRVVERYRAPRGDTAVLLPCSAGKPYSQSRSHSDFRDAISRRAHEVVVTSPLGVVPRGLENVYPAAHYDTPVTGRWTPTEVEFVGGVLADYLRENTYDRIVAHVEEQGYGDVVEQAVGETGVDVERTVPDGAHPTDDESLDALREALDGEEGVTRSDEKRAYVRATADYQFGRGAGDILNDAYVEGRLPRLRLVRESDDEHLATLTPGYGTLAVSVEGARELGASHVEIDDFSPEGSVLAPGVVDADDGIRVGDDVLFEGPSAVGVGRARMHDDEMRRSSRGVAVSVRHSSDR</sequence>
<dbReference type="Proteomes" id="UP001149411">
    <property type="component" value="Unassembled WGS sequence"/>
</dbReference>
<dbReference type="AlphaFoldDB" id="A0A9Q4C5F6"/>
<evidence type="ECO:0000256" key="2">
    <source>
        <dbReference type="ARBA" id="ARBA00008906"/>
    </source>
</evidence>
<dbReference type="Pfam" id="PF01702">
    <property type="entry name" value="TGT"/>
    <property type="match status" value="1"/>
</dbReference>
<keyword evidence="6" id="KW-0032">Aminotransferase</keyword>
<gene>
    <name evidence="6" type="primary">arcS</name>
    <name evidence="6" type="ORF">EGH25_05230</name>
</gene>
<dbReference type="GO" id="GO:0002099">
    <property type="term" value="P:tRNA wobble guanine modification"/>
    <property type="evidence" value="ECO:0007669"/>
    <property type="project" value="TreeGrafter"/>
</dbReference>
<dbReference type="NCBIfam" id="NF040592">
    <property type="entry name" value="tRNA_mod_ArcS"/>
    <property type="match status" value="1"/>
</dbReference>
<dbReference type="Gene3D" id="3.20.20.105">
    <property type="entry name" value="Queuine tRNA-ribosyltransferase-like"/>
    <property type="match status" value="1"/>
</dbReference>
<dbReference type="PANTHER" id="PTHR46499:SF2">
    <property type="entry name" value="ARCHAEOSINE SYNTHASE"/>
    <property type="match status" value="1"/>
</dbReference>
<dbReference type="InterPro" id="IPR002478">
    <property type="entry name" value="PUA"/>
</dbReference>
<dbReference type="InterPro" id="IPR038250">
    <property type="entry name" value="TGT_C2_sf"/>
</dbReference>
<dbReference type="InterPro" id="IPR002616">
    <property type="entry name" value="tRNA_ribo_trans-like"/>
</dbReference>
<dbReference type="Gene3D" id="2.30.130.10">
    <property type="entry name" value="PUA domain"/>
    <property type="match status" value="1"/>
</dbReference>
<dbReference type="PROSITE" id="PS50890">
    <property type="entry name" value="PUA"/>
    <property type="match status" value="1"/>
</dbReference>
<evidence type="ECO:0000256" key="4">
    <source>
        <dbReference type="SAM" id="MobiDB-lite"/>
    </source>
</evidence>
<dbReference type="Pfam" id="PF01472">
    <property type="entry name" value="PUA"/>
    <property type="match status" value="1"/>
</dbReference>
<dbReference type="Pfam" id="PF17884">
    <property type="entry name" value="DUF5591"/>
    <property type="match status" value="1"/>
</dbReference>
<reference evidence="6" key="1">
    <citation type="submission" date="2022-09" db="EMBL/GenBank/DDBJ databases">
        <title>Haloadaptaus new haloarchaeum isolated from saline soil.</title>
        <authorList>
            <person name="Duran-Viseras A."/>
            <person name="Sanchez-Porro C."/>
            <person name="Ventosa A."/>
        </authorList>
    </citation>
    <scope>NUCLEOTIDE SEQUENCE</scope>
    <source>
        <strain evidence="6">F3-133</strain>
    </source>
</reference>
<dbReference type="InterPro" id="IPR053418">
    <property type="entry name" value="Archaeosine_synthase_1"/>
</dbReference>
<feature type="compositionally biased region" description="Low complexity" evidence="4">
    <location>
        <begin position="567"/>
        <end position="579"/>
    </location>
</feature>
<comment type="similarity">
    <text evidence="2">Belongs to the archaeosine synthase type 1 family.</text>
</comment>
<dbReference type="GO" id="GO:0005737">
    <property type="term" value="C:cytoplasm"/>
    <property type="evidence" value="ECO:0007669"/>
    <property type="project" value="TreeGrafter"/>
</dbReference>